<sequence>MMTLSVTLCITVLLSQYSTVTAGVVMKNQGENLTMTCTTTKNSDNVGLYLKARCPEKCELFYYNMKDSAASYGSAYKGRVTVSGEFEKLTVKITDLQKEDSGFYFCQYVFLNGVKVESNETDSLLLFVKEVENIVTTAASTGNLHDSPNVMVLVSILTACTVALLCMLFFGIWIITKMKTLCASQGEENGSKAYHGIYEDMTAHRSQLRH</sequence>
<dbReference type="GO" id="GO:0038023">
    <property type="term" value="F:signaling receptor activity"/>
    <property type="evidence" value="ECO:0007669"/>
    <property type="project" value="InterPro"/>
</dbReference>
<keyword evidence="1" id="KW-0472">Membrane</keyword>
<feature type="domain" description="Immunoglobulin V-set" evidence="3">
    <location>
        <begin position="32"/>
        <end position="108"/>
    </location>
</feature>
<comment type="caution">
    <text evidence="5">The sequence shown here is derived from an EMBL/GenBank/DDBJ whole genome shotgun (WGS) entry which is preliminary data.</text>
</comment>
<evidence type="ECO:0000313" key="6">
    <source>
        <dbReference type="Proteomes" id="UP000752171"/>
    </source>
</evidence>
<evidence type="ECO:0000259" key="3">
    <source>
        <dbReference type="SMART" id="SM00406"/>
    </source>
</evidence>
<dbReference type="GO" id="GO:0016020">
    <property type="term" value="C:membrane"/>
    <property type="evidence" value="ECO:0007669"/>
    <property type="project" value="InterPro"/>
</dbReference>
<dbReference type="InterPro" id="IPR003599">
    <property type="entry name" value="Ig_sub"/>
</dbReference>
<accession>A0A8T2L1M8</accession>
<name>A0A8T2L1M8_ASTMX</name>
<dbReference type="SMART" id="SM00406">
    <property type="entry name" value="IGv"/>
    <property type="match status" value="1"/>
</dbReference>
<dbReference type="SMART" id="SM00409">
    <property type="entry name" value="IG"/>
    <property type="match status" value="1"/>
</dbReference>
<keyword evidence="2" id="KW-0732">Signal</keyword>
<gene>
    <name evidence="5" type="ORF">AMEX_G22103</name>
</gene>
<proteinExistence type="predicted"/>
<evidence type="ECO:0000256" key="2">
    <source>
        <dbReference type="SAM" id="SignalP"/>
    </source>
</evidence>
<dbReference type="AlphaFoldDB" id="A0A8T2L1M8"/>
<dbReference type="SUPFAM" id="SSF48726">
    <property type="entry name" value="Immunoglobulin"/>
    <property type="match status" value="1"/>
</dbReference>
<organism evidence="5 6">
    <name type="scientific">Astyanax mexicanus</name>
    <name type="common">Blind cave fish</name>
    <name type="synonym">Astyanax fasciatus mexicanus</name>
    <dbReference type="NCBI Taxonomy" id="7994"/>
    <lineage>
        <taxon>Eukaryota</taxon>
        <taxon>Metazoa</taxon>
        <taxon>Chordata</taxon>
        <taxon>Craniata</taxon>
        <taxon>Vertebrata</taxon>
        <taxon>Euteleostomi</taxon>
        <taxon>Actinopterygii</taxon>
        <taxon>Neopterygii</taxon>
        <taxon>Teleostei</taxon>
        <taxon>Ostariophysi</taxon>
        <taxon>Characiformes</taxon>
        <taxon>Characoidei</taxon>
        <taxon>Acestrorhamphidae</taxon>
        <taxon>Acestrorhamphinae</taxon>
        <taxon>Astyanax</taxon>
    </lineage>
</organism>
<dbReference type="InterPro" id="IPR013783">
    <property type="entry name" value="Ig-like_fold"/>
</dbReference>
<feature type="chain" id="PRO_5035933269" description="Immunoglobulin subtype domain-containing protein" evidence="2">
    <location>
        <begin position="23"/>
        <end position="210"/>
    </location>
</feature>
<dbReference type="CDD" id="cd00099">
    <property type="entry name" value="IgV"/>
    <property type="match status" value="1"/>
</dbReference>
<keyword evidence="1" id="KW-0812">Transmembrane</keyword>
<dbReference type="InterPro" id="IPR036179">
    <property type="entry name" value="Ig-like_dom_sf"/>
</dbReference>
<protein>
    <recommendedName>
        <fullName evidence="7">Immunoglobulin subtype domain-containing protein</fullName>
    </recommendedName>
</protein>
<dbReference type="Pfam" id="PF07686">
    <property type="entry name" value="V-set"/>
    <property type="match status" value="1"/>
</dbReference>
<feature type="domain" description="Immunoglobulin" evidence="4">
    <location>
        <begin position="22"/>
        <end position="129"/>
    </location>
</feature>
<dbReference type="PANTHER" id="PTHR15343">
    <property type="entry name" value="CD7"/>
    <property type="match status" value="1"/>
</dbReference>
<dbReference type="PANTHER" id="PTHR15343:SF0">
    <property type="entry name" value="T-CELL ANTIGEN CD7"/>
    <property type="match status" value="1"/>
</dbReference>
<dbReference type="Proteomes" id="UP000752171">
    <property type="component" value="Unassembled WGS sequence"/>
</dbReference>
<evidence type="ECO:0000256" key="1">
    <source>
        <dbReference type="SAM" id="Phobius"/>
    </source>
</evidence>
<feature type="transmembrane region" description="Helical" evidence="1">
    <location>
        <begin position="150"/>
        <end position="175"/>
    </location>
</feature>
<keyword evidence="1" id="KW-1133">Transmembrane helix</keyword>
<dbReference type="EMBL" id="JAICCE010000019">
    <property type="protein sequence ID" value="KAG9263935.1"/>
    <property type="molecule type" value="Genomic_DNA"/>
</dbReference>
<evidence type="ECO:0008006" key="7">
    <source>
        <dbReference type="Google" id="ProtNLM"/>
    </source>
</evidence>
<evidence type="ECO:0000313" key="5">
    <source>
        <dbReference type="EMBL" id="KAG9263935.1"/>
    </source>
</evidence>
<dbReference type="InterPro" id="IPR039090">
    <property type="entry name" value="CD7"/>
</dbReference>
<feature type="signal peptide" evidence="2">
    <location>
        <begin position="1"/>
        <end position="22"/>
    </location>
</feature>
<evidence type="ECO:0000259" key="4">
    <source>
        <dbReference type="SMART" id="SM00409"/>
    </source>
</evidence>
<dbReference type="InterPro" id="IPR013106">
    <property type="entry name" value="Ig_V-set"/>
</dbReference>
<dbReference type="Gene3D" id="2.60.40.10">
    <property type="entry name" value="Immunoglobulins"/>
    <property type="match status" value="1"/>
</dbReference>
<reference evidence="5 6" key="1">
    <citation type="submission" date="2021-07" db="EMBL/GenBank/DDBJ databases">
        <authorList>
            <person name="Imarazene B."/>
            <person name="Zahm M."/>
            <person name="Klopp C."/>
            <person name="Cabau C."/>
            <person name="Beille S."/>
            <person name="Jouanno E."/>
            <person name="Castinel A."/>
            <person name="Lluch J."/>
            <person name="Gil L."/>
            <person name="Kuchtly C."/>
            <person name="Lopez Roques C."/>
            <person name="Donnadieu C."/>
            <person name="Parrinello H."/>
            <person name="Journot L."/>
            <person name="Du K."/>
            <person name="Schartl M."/>
            <person name="Retaux S."/>
            <person name="Guiguen Y."/>
        </authorList>
    </citation>
    <scope>NUCLEOTIDE SEQUENCE [LARGE SCALE GENOMIC DNA]</scope>
    <source>
        <strain evidence="5">Pach_M1</strain>
        <tissue evidence="5">Testis</tissue>
    </source>
</reference>
<dbReference type="GO" id="GO:0002250">
    <property type="term" value="P:adaptive immune response"/>
    <property type="evidence" value="ECO:0007669"/>
    <property type="project" value="InterPro"/>
</dbReference>